<keyword evidence="3" id="KW-0998">Cell outer membrane</keyword>
<evidence type="ECO:0000259" key="6">
    <source>
        <dbReference type="Pfam" id="PF08479"/>
    </source>
</evidence>
<dbReference type="PANTHER" id="PTHR34597">
    <property type="entry name" value="SLR1661 PROTEIN"/>
    <property type="match status" value="1"/>
</dbReference>
<feature type="domain" description="Polypeptide-transport-associated ShlB-type" evidence="6">
    <location>
        <begin position="89"/>
        <end position="150"/>
    </location>
</feature>
<dbReference type="OrthoDB" id="7486497at2"/>
<feature type="domain" description="Haemolysin activator HlyB C-terminal" evidence="5">
    <location>
        <begin position="219"/>
        <end position="531"/>
    </location>
</feature>
<evidence type="ECO:0000256" key="1">
    <source>
        <dbReference type="ARBA" id="ARBA00022452"/>
    </source>
</evidence>
<dbReference type="Gene3D" id="2.40.160.50">
    <property type="entry name" value="membrane protein fhac: a member of the omp85/tpsb transporter family"/>
    <property type="match status" value="1"/>
</dbReference>
<dbReference type="GO" id="GO:0098046">
    <property type="term" value="C:type V protein secretion system complex"/>
    <property type="evidence" value="ECO:0007669"/>
    <property type="project" value="TreeGrafter"/>
</dbReference>
<evidence type="ECO:0000313" key="8">
    <source>
        <dbReference type="Proteomes" id="UP000309389"/>
    </source>
</evidence>
<dbReference type="InterPro" id="IPR005565">
    <property type="entry name" value="Hemolysn_activator_HlyB_C"/>
</dbReference>
<dbReference type="Pfam" id="PF08479">
    <property type="entry name" value="POTRA_2"/>
    <property type="match status" value="1"/>
</dbReference>
<evidence type="ECO:0000256" key="4">
    <source>
        <dbReference type="SAM" id="SignalP"/>
    </source>
</evidence>
<dbReference type="GO" id="GO:0008320">
    <property type="term" value="F:protein transmembrane transporter activity"/>
    <property type="evidence" value="ECO:0007669"/>
    <property type="project" value="TreeGrafter"/>
</dbReference>
<keyword evidence="8" id="KW-1185">Reference proteome</keyword>
<dbReference type="AlphaFoldDB" id="A0A4T3F181"/>
<keyword evidence="2" id="KW-0812">Transmembrane</keyword>
<organism evidence="7 8">
    <name type="scientific">Alteraurantiacibacter aquimixticola</name>
    <dbReference type="NCBI Taxonomy" id="2489173"/>
    <lineage>
        <taxon>Bacteria</taxon>
        <taxon>Pseudomonadati</taxon>
        <taxon>Pseudomonadota</taxon>
        <taxon>Alphaproteobacteria</taxon>
        <taxon>Sphingomonadales</taxon>
        <taxon>Erythrobacteraceae</taxon>
        <taxon>Alteraurantiacibacter</taxon>
    </lineage>
</organism>
<dbReference type="Pfam" id="PF03865">
    <property type="entry name" value="ShlB"/>
    <property type="match status" value="1"/>
</dbReference>
<keyword evidence="1" id="KW-1134">Transmembrane beta strand</keyword>
<evidence type="ECO:0000256" key="2">
    <source>
        <dbReference type="ARBA" id="ARBA00022692"/>
    </source>
</evidence>
<dbReference type="GO" id="GO:0046819">
    <property type="term" value="P:protein secretion by the type V secretion system"/>
    <property type="evidence" value="ECO:0007669"/>
    <property type="project" value="TreeGrafter"/>
</dbReference>
<protein>
    <submittedName>
        <fullName evidence="7">ShlB/FhaC/HecB family hemolysin secretion/activation protein</fullName>
    </submittedName>
</protein>
<feature type="chain" id="PRO_5020760335" evidence="4">
    <location>
        <begin position="31"/>
        <end position="571"/>
    </location>
</feature>
<keyword evidence="4" id="KW-0732">Signal</keyword>
<dbReference type="PANTHER" id="PTHR34597:SF6">
    <property type="entry name" value="BLR6126 PROTEIN"/>
    <property type="match status" value="1"/>
</dbReference>
<keyword evidence="1" id="KW-0472">Membrane</keyword>
<evidence type="ECO:0000256" key="3">
    <source>
        <dbReference type="ARBA" id="ARBA00023237"/>
    </source>
</evidence>
<dbReference type="Gene3D" id="3.10.20.310">
    <property type="entry name" value="membrane protein fhac"/>
    <property type="match status" value="1"/>
</dbReference>
<evidence type="ECO:0000259" key="5">
    <source>
        <dbReference type="Pfam" id="PF03865"/>
    </source>
</evidence>
<dbReference type="InterPro" id="IPR013686">
    <property type="entry name" value="Polypept-transport_assoc_ShlB"/>
</dbReference>
<sequence>MKFASYGARSELLYRSCLIMAGLACLHANAAYGQATSRVTPETAAPVERLPDGELALPETRVTAAPEGAEELFVEVGMIEVVDADPAFAAEIERIVAPYAGRTVAVSELYGVAAQIEALYARSGQILTRATVPPQQLTDGSTFRIRIVEGFIEAVDASALPARVRSAVEARAARLVGRRRLTMRDIERHLLLAARVPGVALTSALAPGEQVGGARLILNADYRPVSGRIGVENRLSDAYDNWSVDAQIVLNSMLGAGEQIYAVGSTATDFAIFENAPMRRIAGAGVIVPIGTDGLTLNAEYLHADTNPNMPQGAAPIAGKLDRVALRLRYPLVLTRQESLNLSASFDLLEESQRVRGFSPALSRDKLRFVQLGMDWSKALGGGTVVSADLAATQGLAIFDARDEADALASGVLLSRQGSEPDFTKIEGSASLALPIGGGFLLTGIARGQASLSGALPSSAQFSLDAADALSGFELGSINVDSGATGRIELAFAGYPQVPFVSPYLFAAGGLGRVSQPTVLERRDVDGWSLGGGLRFELEHGLSAHGELARSHSNIFNDDDTRMTAGIAFRF</sequence>
<evidence type="ECO:0000313" key="7">
    <source>
        <dbReference type="EMBL" id="TIX50933.1"/>
    </source>
</evidence>
<proteinExistence type="predicted"/>
<name>A0A4T3F181_9SPHN</name>
<dbReference type="Proteomes" id="UP000309389">
    <property type="component" value="Unassembled WGS sequence"/>
</dbReference>
<reference evidence="7 8" key="1">
    <citation type="submission" date="2019-04" db="EMBL/GenBank/DDBJ databases">
        <title>Altererythrobacter aquimixticola sp. nov., isolated from sediment of junction between the ocean and a freshwater spring.</title>
        <authorList>
            <person name="Yoon J.-H."/>
        </authorList>
    </citation>
    <scope>NUCLEOTIDE SEQUENCE [LARGE SCALE GENOMIC DNA]</scope>
    <source>
        <strain evidence="7 8">SSKS-13</strain>
    </source>
</reference>
<accession>A0A4T3F181</accession>
<gene>
    <name evidence="7" type="ORF">E5222_00100</name>
</gene>
<dbReference type="EMBL" id="SSHH01000001">
    <property type="protein sequence ID" value="TIX50933.1"/>
    <property type="molecule type" value="Genomic_DNA"/>
</dbReference>
<dbReference type="InterPro" id="IPR051544">
    <property type="entry name" value="TPS_OM_transporter"/>
</dbReference>
<feature type="signal peptide" evidence="4">
    <location>
        <begin position="1"/>
        <end position="30"/>
    </location>
</feature>
<comment type="caution">
    <text evidence="7">The sequence shown here is derived from an EMBL/GenBank/DDBJ whole genome shotgun (WGS) entry which is preliminary data.</text>
</comment>